<dbReference type="CDD" id="cd02238">
    <property type="entry name" value="cupin_KdgF"/>
    <property type="match status" value="1"/>
</dbReference>
<evidence type="ECO:0000313" key="3">
    <source>
        <dbReference type="Proteomes" id="UP000193083"/>
    </source>
</evidence>
<dbReference type="PANTHER" id="PTHR40112:SF1">
    <property type="entry name" value="H2HPP ISOMERASE"/>
    <property type="match status" value="1"/>
</dbReference>
<dbReference type="InterPro" id="IPR014710">
    <property type="entry name" value="RmlC-like_jellyroll"/>
</dbReference>
<accession>A0A1X7N2A2</accession>
<dbReference type="AlphaFoldDB" id="A0A1X7N2A2"/>
<gene>
    <name evidence="2" type="ORF">SAMN02982922_1172</name>
</gene>
<dbReference type="InterPro" id="IPR052535">
    <property type="entry name" value="Bacilysin_H2HPP_isomerase"/>
</dbReference>
<keyword evidence="3" id="KW-1185">Reference proteome</keyword>
<evidence type="ECO:0000313" key="2">
    <source>
        <dbReference type="EMBL" id="SMH31459.1"/>
    </source>
</evidence>
<organism evidence="2 3">
    <name type="scientific">Mesorhizobium australicum</name>
    <dbReference type="NCBI Taxonomy" id="536018"/>
    <lineage>
        <taxon>Bacteria</taxon>
        <taxon>Pseudomonadati</taxon>
        <taxon>Pseudomonadota</taxon>
        <taxon>Alphaproteobacteria</taxon>
        <taxon>Hyphomicrobiales</taxon>
        <taxon>Phyllobacteriaceae</taxon>
        <taxon>Mesorhizobium</taxon>
    </lineage>
</organism>
<proteinExistence type="predicted"/>
<reference evidence="2 3" key="1">
    <citation type="submission" date="2017-04" db="EMBL/GenBank/DDBJ databases">
        <authorList>
            <person name="Afonso C.L."/>
            <person name="Miller P.J."/>
            <person name="Scott M.A."/>
            <person name="Spackman E."/>
            <person name="Goraichik I."/>
            <person name="Dimitrov K.M."/>
            <person name="Suarez D.L."/>
            <person name="Swayne D.E."/>
        </authorList>
    </citation>
    <scope>NUCLEOTIDE SEQUENCE [LARGE SCALE GENOMIC DNA]</scope>
    <source>
        <strain evidence="2 3">B5P</strain>
    </source>
</reference>
<dbReference type="SUPFAM" id="SSF51182">
    <property type="entry name" value="RmlC-like cupins"/>
    <property type="match status" value="1"/>
</dbReference>
<dbReference type="Proteomes" id="UP000193083">
    <property type="component" value="Unassembled WGS sequence"/>
</dbReference>
<name>A0A1X7N2A2_9HYPH</name>
<dbReference type="Pfam" id="PF07883">
    <property type="entry name" value="Cupin_2"/>
    <property type="match status" value="1"/>
</dbReference>
<dbReference type="RefSeq" id="WP_085463290.1">
    <property type="nucleotide sequence ID" value="NZ_FXBL01000004.1"/>
</dbReference>
<feature type="domain" description="Cupin type-2" evidence="1">
    <location>
        <begin position="43"/>
        <end position="107"/>
    </location>
</feature>
<dbReference type="InterPro" id="IPR011051">
    <property type="entry name" value="RmlC_Cupin_sf"/>
</dbReference>
<dbReference type="PANTHER" id="PTHR40112">
    <property type="entry name" value="H2HPP ISOMERASE"/>
    <property type="match status" value="1"/>
</dbReference>
<evidence type="ECO:0000259" key="1">
    <source>
        <dbReference type="Pfam" id="PF07883"/>
    </source>
</evidence>
<protein>
    <submittedName>
        <fullName evidence="2">Cupin domain-containing protein</fullName>
    </submittedName>
</protein>
<sequence length="130" mass="14896">MSELQPFRMPVKWEDLPRFPVRDHISRAGFRGEDVLLVMNWLEKGMTLGMHKHPFEQIAVILTGRMRWTVGEETFEVGAGEVLRVPPDVMHGGIPISDEVVMNLDIFCPIRKDYLEIVDHQAADFPPVES</sequence>
<dbReference type="EMBL" id="FXBL01000004">
    <property type="protein sequence ID" value="SMH31459.1"/>
    <property type="molecule type" value="Genomic_DNA"/>
</dbReference>
<dbReference type="Gene3D" id="2.60.120.10">
    <property type="entry name" value="Jelly Rolls"/>
    <property type="match status" value="1"/>
</dbReference>
<dbReference type="InterPro" id="IPR013096">
    <property type="entry name" value="Cupin_2"/>
</dbReference>